<dbReference type="Proteomes" id="UP001189429">
    <property type="component" value="Unassembled WGS sequence"/>
</dbReference>
<protein>
    <submittedName>
        <fullName evidence="2">Uncharacterized protein</fullName>
    </submittedName>
</protein>
<comment type="caution">
    <text evidence="2">The sequence shown here is derived from an EMBL/GenBank/DDBJ whole genome shotgun (WGS) entry which is preliminary data.</text>
</comment>
<feature type="compositionally biased region" description="Basic and acidic residues" evidence="1">
    <location>
        <begin position="179"/>
        <end position="189"/>
    </location>
</feature>
<sequence length="275" mass="28861">RASRLACRLCRRSPRARAPVSEGRPTAAHTACGTRATPRGLLPASGRPNSREDASGNSPCAQKGSLGWRAQKERRNRNREGPEVLRQGAAAAFAAGLCTTRAEQHLARARAGSTTYRSTGGRSNRAGVMRWARRGALHRCPARGAAAGCSEVGSRRRPGGSRSGGPAARTQHGALSATDRGEAAREKDGRRRRRPVDRSCGASRGGRQGRRAEAQGSEGSAAPRRWQGGAALRRGAPRPGKGRPLVGGGRPGADGPGLSAPPGPAKFEHLRYSRT</sequence>
<feature type="compositionally biased region" description="Low complexity" evidence="1">
    <location>
        <begin position="228"/>
        <end position="244"/>
    </location>
</feature>
<evidence type="ECO:0000313" key="3">
    <source>
        <dbReference type="Proteomes" id="UP001189429"/>
    </source>
</evidence>
<feature type="compositionally biased region" description="Basic and acidic residues" evidence="1">
    <location>
        <begin position="70"/>
        <end position="83"/>
    </location>
</feature>
<feature type="region of interest" description="Disordered" evidence="1">
    <location>
        <begin position="144"/>
        <end position="275"/>
    </location>
</feature>
<organism evidence="2 3">
    <name type="scientific">Prorocentrum cordatum</name>
    <dbReference type="NCBI Taxonomy" id="2364126"/>
    <lineage>
        <taxon>Eukaryota</taxon>
        <taxon>Sar</taxon>
        <taxon>Alveolata</taxon>
        <taxon>Dinophyceae</taxon>
        <taxon>Prorocentrales</taxon>
        <taxon>Prorocentraceae</taxon>
        <taxon>Prorocentrum</taxon>
    </lineage>
</organism>
<feature type="region of interest" description="Disordered" evidence="1">
    <location>
        <begin position="14"/>
        <end position="84"/>
    </location>
</feature>
<dbReference type="EMBL" id="CAUYUJ010006119">
    <property type="protein sequence ID" value="CAK0816184.1"/>
    <property type="molecule type" value="Genomic_DNA"/>
</dbReference>
<keyword evidence="3" id="KW-1185">Reference proteome</keyword>
<accession>A0ABN9RB58</accession>
<proteinExistence type="predicted"/>
<name>A0ABN9RB58_9DINO</name>
<gene>
    <name evidence="2" type="ORF">PCOR1329_LOCUS19229</name>
</gene>
<reference evidence="2" key="1">
    <citation type="submission" date="2023-10" db="EMBL/GenBank/DDBJ databases">
        <authorList>
            <person name="Chen Y."/>
            <person name="Shah S."/>
            <person name="Dougan E. K."/>
            <person name="Thang M."/>
            <person name="Chan C."/>
        </authorList>
    </citation>
    <scope>NUCLEOTIDE SEQUENCE [LARGE SCALE GENOMIC DNA]</scope>
</reference>
<feature type="compositionally biased region" description="Gly residues" evidence="1">
    <location>
        <begin position="245"/>
        <end position="255"/>
    </location>
</feature>
<feature type="compositionally biased region" description="Basic and acidic residues" evidence="1">
    <location>
        <begin position="266"/>
        <end position="275"/>
    </location>
</feature>
<evidence type="ECO:0000256" key="1">
    <source>
        <dbReference type="SAM" id="MobiDB-lite"/>
    </source>
</evidence>
<evidence type="ECO:0000313" key="2">
    <source>
        <dbReference type="EMBL" id="CAK0816184.1"/>
    </source>
</evidence>
<feature type="non-terminal residue" evidence="2">
    <location>
        <position position="1"/>
    </location>
</feature>